<dbReference type="OrthoDB" id="9778595at2"/>
<gene>
    <name evidence="12" type="ORF">FRZ54_01355</name>
</gene>
<dbReference type="EC" id="2.7.1.180" evidence="1 10"/>
<dbReference type="PANTHER" id="PTHR30040:SF2">
    <property type="entry name" value="FAD:PROTEIN FMN TRANSFERASE"/>
    <property type="match status" value="1"/>
</dbReference>
<accession>A0A5B8UQV3</accession>
<dbReference type="GO" id="GO:0046872">
    <property type="term" value="F:metal ion binding"/>
    <property type="evidence" value="ECO:0007669"/>
    <property type="project" value="UniProtKB-UniRule"/>
</dbReference>
<evidence type="ECO:0000313" key="13">
    <source>
        <dbReference type="Proteomes" id="UP000321479"/>
    </source>
</evidence>
<dbReference type="SUPFAM" id="SSF143631">
    <property type="entry name" value="ApbE-like"/>
    <property type="match status" value="1"/>
</dbReference>
<dbReference type="RefSeq" id="WP_147029860.1">
    <property type="nucleotide sequence ID" value="NZ_CP042436.1"/>
</dbReference>
<evidence type="ECO:0000256" key="7">
    <source>
        <dbReference type="ARBA" id="ARBA00022842"/>
    </source>
</evidence>
<feature type="binding site" evidence="11">
    <location>
        <position position="262"/>
    </location>
    <ligand>
        <name>Mg(2+)</name>
        <dbReference type="ChEBI" id="CHEBI:18420"/>
    </ligand>
</feature>
<evidence type="ECO:0000256" key="6">
    <source>
        <dbReference type="ARBA" id="ARBA00022827"/>
    </source>
</evidence>
<dbReference type="KEGG" id="mgin:FRZ54_01355"/>
<proteinExistence type="inferred from homology"/>
<reference evidence="12 13" key="1">
    <citation type="journal article" date="2017" name="Curr. Microbiol.">
        <title>Mucilaginibacter ginsenosidivorans sp. nov., Isolated from Soil of Ginseng Field.</title>
        <authorList>
            <person name="Kim M.M."/>
            <person name="Siddiqi M.Z."/>
            <person name="Im W.T."/>
        </authorList>
    </citation>
    <scope>NUCLEOTIDE SEQUENCE [LARGE SCALE GENOMIC DNA]</scope>
    <source>
        <strain evidence="12 13">Gsoil 3017</strain>
    </source>
</reference>
<dbReference type="PIRSF" id="PIRSF006268">
    <property type="entry name" value="ApbE"/>
    <property type="match status" value="1"/>
</dbReference>
<evidence type="ECO:0000256" key="2">
    <source>
        <dbReference type="ARBA" id="ARBA00016337"/>
    </source>
</evidence>
<feature type="binding site" evidence="11">
    <location>
        <position position="266"/>
    </location>
    <ligand>
        <name>Mg(2+)</name>
        <dbReference type="ChEBI" id="CHEBI:18420"/>
    </ligand>
</feature>
<evidence type="ECO:0000256" key="4">
    <source>
        <dbReference type="ARBA" id="ARBA00022679"/>
    </source>
</evidence>
<keyword evidence="7 10" id="KW-0460">Magnesium</keyword>
<feature type="binding site" evidence="11">
    <location>
        <position position="150"/>
    </location>
    <ligand>
        <name>Mg(2+)</name>
        <dbReference type="ChEBI" id="CHEBI:18420"/>
    </ligand>
</feature>
<evidence type="ECO:0000256" key="3">
    <source>
        <dbReference type="ARBA" id="ARBA00022630"/>
    </source>
</evidence>
<organism evidence="12 13">
    <name type="scientific">Mucilaginibacter ginsenosidivorans</name>
    <dbReference type="NCBI Taxonomy" id="398053"/>
    <lineage>
        <taxon>Bacteria</taxon>
        <taxon>Pseudomonadati</taxon>
        <taxon>Bacteroidota</taxon>
        <taxon>Sphingobacteriia</taxon>
        <taxon>Sphingobacteriales</taxon>
        <taxon>Sphingobacteriaceae</taxon>
        <taxon>Mucilaginibacter</taxon>
    </lineage>
</organism>
<dbReference type="Gene3D" id="3.10.520.10">
    <property type="entry name" value="ApbE-like domains"/>
    <property type="match status" value="1"/>
</dbReference>
<keyword evidence="6 10" id="KW-0274">FAD</keyword>
<dbReference type="PANTHER" id="PTHR30040">
    <property type="entry name" value="THIAMINE BIOSYNTHESIS LIPOPROTEIN APBE"/>
    <property type="match status" value="1"/>
</dbReference>
<dbReference type="Pfam" id="PF02424">
    <property type="entry name" value="ApbE"/>
    <property type="match status" value="1"/>
</dbReference>
<sequence>MLAVKTYHHDLRIFRRALRLMGNVFEISVVANDAAWADNCIDNAVDEINRIEKMLSTLSDDSQVTEINRNAGIRPVKVTGELFRLIERALDISVLTQGTFDITYNADKAADLQKIELNSVKFTNYKKVVLNAEKTTVFLQQKGMRIGFSAISKGYAADRAKYILQMMGVSAGVVNAGGDLLTWGLQPNDEQWTIATADPKQVDQPYSDIRISNMAVATSGNFEKNAVLSHQDMPAVIDAKKGFPVSVLKSVSIVSPTAELSDAMATPIMALGVNAGLYLINKLQQLACVIIDDHNRVYTSKEISYLS</sequence>
<evidence type="ECO:0000256" key="5">
    <source>
        <dbReference type="ARBA" id="ARBA00022723"/>
    </source>
</evidence>
<keyword evidence="13" id="KW-1185">Reference proteome</keyword>
<comment type="similarity">
    <text evidence="10">Belongs to the ApbE family.</text>
</comment>
<evidence type="ECO:0000256" key="10">
    <source>
        <dbReference type="PIRNR" id="PIRNR006268"/>
    </source>
</evidence>
<evidence type="ECO:0000256" key="1">
    <source>
        <dbReference type="ARBA" id="ARBA00011955"/>
    </source>
</evidence>
<comment type="cofactor">
    <cofactor evidence="11">
        <name>Mg(2+)</name>
        <dbReference type="ChEBI" id="CHEBI:18420"/>
    </cofactor>
    <cofactor evidence="11">
        <name>Mn(2+)</name>
        <dbReference type="ChEBI" id="CHEBI:29035"/>
    </cofactor>
    <text evidence="11">Magnesium. Can also use manganese.</text>
</comment>
<dbReference type="EMBL" id="CP042436">
    <property type="protein sequence ID" value="QEC61282.1"/>
    <property type="molecule type" value="Genomic_DNA"/>
</dbReference>
<keyword evidence="4 10" id="KW-0808">Transferase</keyword>
<evidence type="ECO:0000256" key="8">
    <source>
        <dbReference type="ARBA" id="ARBA00031306"/>
    </source>
</evidence>
<dbReference type="InterPro" id="IPR003374">
    <property type="entry name" value="ApbE-like_sf"/>
</dbReference>
<dbReference type="AlphaFoldDB" id="A0A5B8UQV3"/>
<keyword evidence="3 10" id="KW-0285">Flavoprotein</keyword>
<evidence type="ECO:0000256" key="11">
    <source>
        <dbReference type="PIRSR" id="PIRSR006268-2"/>
    </source>
</evidence>
<name>A0A5B8UQV3_9SPHI</name>
<dbReference type="InterPro" id="IPR024932">
    <property type="entry name" value="ApbE"/>
</dbReference>
<protein>
    <recommendedName>
        <fullName evidence="2 10">FAD:protein FMN transferase</fullName>
        <ecNumber evidence="1 10">2.7.1.180</ecNumber>
    </recommendedName>
    <alternativeName>
        <fullName evidence="8 10">Flavin transferase</fullName>
    </alternativeName>
</protein>
<evidence type="ECO:0000256" key="9">
    <source>
        <dbReference type="ARBA" id="ARBA00048540"/>
    </source>
</evidence>
<dbReference type="Proteomes" id="UP000321479">
    <property type="component" value="Chromosome"/>
</dbReference>
<dbReference type="GO" id="GO:0016740">
    <property type="term" value="F:transferase activity"/>
    <property type="evidence" value="ECO:0007669"/>
    <property type="project" value="UniProtKB-UniRule"/>
</dbReference>
<comment type="catalytic activity">
    <reaction evidence="9 10">
        <text>L-threonyl-[protein] + FAD = FMN-L-threonyl-[protein] + AMP + H(+)</text>
        <dbReference type="Rhea" id="RHEA:36847"/>
        <dbReference type="Rhea" id="RHEA-COMP:11060"/>
        <dbReference type="Rhea" id="RHEA-COMP:11061"/>
        <dbReference type="ChEBI" id="CHEBI:15378"/>
        <dbReference type="ChEBI" id="CHEBI:30013"/>
        <dbReference type="ChEBI" id="CHEBI:57692"/>
        <dbReference type="ChEBI" id="CHEBI:74257"/>
        <dbReference type="ChEBI" id="CHEBI:456215"/>
        <dbReference type="EC" id="2.7.1.180"/>
    </reaction>
</comment>
<keyword evidence="5 10" id="KW-0479">Metal-binding</keyword>
<evidence type="ECO:0000313" key="12">
    <source>
        <dbReference type="EMBL" id="QEC61282.1"/>
    </source>
</evidence>